<dbReference type="EMBL" id="LAZR01034083">
    <property type="protein sequence ID" value="KKL46298.1"/>
    <property type="molecule type" value="Genomic_DNA"/>
</dbReference>
<gene>
    <name evidence="2" type="ORF">LCGC14_2346980</name>
</gene>
<accession>A0A0F9CA96</accession>
<dbReference type="SMART" id="SM00748">
    <property type="entry name" value="HEPN"/>
    <property type="match status" value="1"/>
</dbReference>
<dbReference type="PROSITE" id="PS50910">
    <property type="entry name" value="HEPN"/>
    <property type="match status" value="1"/>
</dbReference>
<dbReference type="AlphaFoldDB" id="A0A0F9CA96"/>
<evidence type="ECO:0000313" key="2">
    <source>
        <dbReference type="EMBL" id="KKL46298.1"/>
    </source>
</evidence>
<organism evidence="2">
    <name type="scientific">marine sediment metagenome</name>
    <dbReference type="NCBI Taxonomy" id="412755"/>
    <lineage>
        <taxon>unclassified sequences</taxon>
        <taxon>metagenomes</taxon>
        <taxon>ecological metagenomes</taxon>
    </lineage>
</organism>
<dbReference type="InterPro" id="IPR007842">
    <property type="entry name" value="HEPN_dom"/>
</dbReference>
<proteinExistence type="predicted"/>
<reference evidence="2" key="1">
    <citation type="journal article" date="2015" name="Nature">
        <title>Complex archaea that bridge the gap between prokaryotes and eukaryotes.</title>
        <authorList>
            <person name="Spang A."/>
            <person name="Saw J.H."/>
            <person name="Jorgensen S.L."/>
            <person name="Zaremba-Niedzwiedzka K."/>
            <person name="Martijn J."/>
            <person name="Lind A.E."/>
            <person name="van Eijk R."/>
            <person name="Schleper C."/>
            <person name="Guy L."/>
            <person name="Ettema T.J."/>
        </authorList>
    </citation>
    <scope>NUCLEOTIDE SEQUENCE</scope>
</reference>
<feature type="domain" description="HEPN" evidence="1">
    <location>
        <begin position="12"/>
        <end position="137"/>
    </location>
</feature>
<dbReference type="Pfam" id="PF05168">
    <property type="entry name" value="HEPN"/>
    <property type="match status" value="1"/>
</dbReference>
<evidence type="ECO:0000259" key="1">
    <source>
        <dbReference type="PROSITE" id="PS50910"/>
    </source>
</evidence>
<sequence>MKTNFSQANSWINSAINDIKRVLNDLSLKDFSRVAFTSQFAVEKLNKAIFSLFGIKIEKTHNPSEILKEVLLDEEALSIDEKTREWIEIIIRNSEFFEKQGTKTRYGIIEGDKIRFPEEIYSSFEDIHNFLENLKIIINVYTKLLKETFKLSEKEFESIEVLKELEGELSKWK</sequence>
<protein>
    <recommendedName>
        <fullName evidence="1">HEPN domain-containing protein</fullName>
    </recommendedName>
</protein>
<comment type="caution">
    <text evidence="2">The sequence shown here is derived from an EMBL/GenBank/DDBJ whole genome shotgun (WGS) entry which is preliminary data.</text>
</comment>
<name>A0A0F9CA96_9ZZZZ</name>
<dbReference type="Gene3D" id="1.20.120.330">
    <property type="entry name" value="Nucleotidyltransferases domain 2"/>
    <property type="match status" value="1"/>
</dbReference>
<dbReference type="SUPFAM" id="SSF81593">
    <property type="entry name" value="Nucleotidyltransferase substrate binding subunit/domain"/>
    <property type="match status" value="1"/>
</dbReference>